<protein>
    <submittedName>
        <fullName evidence="1">Uncharacterized protein</fullName>
    </submittedName>
</protein>
<dbReference type="RefSeq" id="XP_008729381.1">
    <property type="nucleotide sequence ID" value="XM_008731159.1"/>
</dbReference>
<dbReference type="HOGENOM" id="CLU_2904015_0_0_1"/>
<dbReference type="GeneID" id="19985333"/>
<evidence type="ECO:0000313" key="1">
    <source>
        <dbReference type="EMBL" id="ETI22764.1"/>
    </source>
</evidence>
<name>V9D760_9EURO</name>
<sequence>MCAEKVPLRHGLKTPIYGTLVQKNTKMHVLMQIARTPPLHRLEPKRNRCETFRIESASWRPT</sequence>
<dbReference type="VEuPathDB" id="FungiDB:G647_06840"/>
<accession>V9D760</accession>
<proteinExistence type="predicted"/>
<gene>
    <name evidence="1" type="ORF">G647_06840</name>
</gene>
<reference evidence="1 2" key="1">
    <citation type="submission" date="2013-03" db="EMBL/GenBank/DDBJ databases">
        <title>The Genome Sequence of Cladophialophora carrionii CBS 160.54.</title>
        <authorList>
            <consortium name="The Broad Institute Genomics Platform"/>
            <person name="Cuomo C."/>
            <person name="de Hoog S."/>
            <person name="Gorbushina A."/>
            <person name="Walker B."/>
            <person name="Young S.K."/>
            <person name="Zeng Q."/>
            <person name="Gargeya S."/>
            <person name="Fitzgerald M."/>
            <person name="Haas B."/>
            <person name="Abouelleil A."/>
            <person name="Allen A.W."/>
            <person name="Alvarado L."/>
            <person name="Arachchi H.M."/>
            <person name="Berlin A.M."/>
            <person name="Chapman S.B."/>
            <person name="Gainer-Dewar J."/>
            <person name="Goldberg J."/>
            <person name="Griggs A."/>
            <person name="Gujja S."/>
            <person name="Hansen M."/>
            <person name="Howarth C."/>
            <person name="Imamovic A."/>
            <person name="Ireland A."/>
            <person name="Larimer J."/>
            <person name="McCowan C."/>
            <person name="Murphy C."/>
            <person name="Pearson M."/>
            <person name="Poon T.W."/>
            <person name="Priest M."/>
            <person name="Roberts A."/>
            <person name="Saif S."/>
            <person name="Shea T."/>
            <person name="Sisk P."/>
            <person name="Sykes S."/>
            <person name="Wortman J."/>
            <person name="Nusbaum C."/>
            <person name="Birren B."/>
        </authorList>
    </citation>
    <scope>NUCLEOTIDE SEQUENCE [LARGE SCALE GENOMIC DNA]</scope>
    <source>
        <strain evidence="1 2">CBS 160.54</strain>
    </source>
</reference>
<evidence type="ECO:0000313" key="2">
    <source>
        <dbReference type="Proteomes" id="UP000030678"/>
    </source>
</evidence>
<dbReference type="Proteomes" id="UP000030678">
    <property type="component" value="Unassembled WGS sequence"/>
</dbReference>
<organism evidence="1 2">
    <name type="scientific">Cladophialophora carrionii CBS 160.54</name>
    <dbReference type="NCBI Taxonomy" id="1279043"/>
    <lineage>
        <taxon>Eukaryota</taxon>
        <taxon>Fungi</taxon>
        <taxon>Dikarya</taxon>
        <taxon>Ascomycota</taxon>
        <taxon>Pezizomycotina</taxon>
        <taxon>Eurotiomycetes</taxon>
        <taxon>Chaetothyriomycetidae</taxon>
        <taxon>Chaetothyriales</taxon>
        <taxon>Herpotrichiellaceae</taxon>
        <taxon>Cladophialophora</taxon>
    </lineage>
</organism>
<dbReference type="EMBL" id="KB822706">
    <property type="protein sequence ID" value="ETI22764.1"/>
    <property type="molecule type" value="Genomic_DNA"/>
</dbReference>
<dbReference type="AlphaFoldDB" id="V9D760"/>